<comment type="caution">
    <text evidence="1">The sequence shown here is derived from an EMBL/GenBank/DDBJ whole genome shotgun (WGS) entry which is preliminary data.</text>
</comment>
<organism evidence="1 2">
    <name type="scientific">Bacteroides cellulosilyticus</name>
    <dbReference type="NCBI Taxonomy" id="246787"/>
    <lineage>
        <taxon>Bacteria</taxon>
        <taxon>Pseudomonadati</taxon>
        <taxon>Bacteroidota</taxon>
        <taxon>Bacteroidia</taxon>
        <taxon>Bacteroidales</taxon>
        <taxon>Bacteroidaceae</taxon>
        <taxon>Bacteroides</taxon>
    </lineage>
</organism>
<dbReference type="Gene3D" id="2.60.40.1930">
    <property type="match status" value="1"/>
</dbReference>
<dbReference type="EMBL" id="QRVJ01000020">
    <property type="protein sequence ID" value="RGS34758.1"/>
    <property type="molecule type" value="Genomic_DNA"/>
</dbReference>
<dbReference type="Proteomes" id="UP000283341">
    <property type="component" value="Unassembled WGS sequence"/>
</dbReference>
<dbReference type="RefSeq" id="WP_118403323.1">
    <property type="nucleotide sequence ID" value="NZ_JBCONJ010000204.1"/>
</dbReference>
<dbReference type="AlphaFoldDB" id="A0A412ID05"/>
<protein>
    <recommendedName>
        <fullName evidence="3">MG2 domain protein</fullName>
    </recommendedName>
</protein>
<proteinExistence type="predicted"/>
<evidence type="ECO:0008006" key="3">
    <source>
        <dbReference type="Google" id="ProtNLM"/>
    </source>
</evidence>
<accession>A0A412ID05</accession>
<gene>
    <name evidence="1" type="ORF">DWX97_19030</name>
</gene>
<evidence type="ECO:0000313" key="2">
    <source>
        <dbReference type="Proteomes" id="UP000283341"/>
    </source>
</evidence>
<evidence type="ECO:0000313" key="1">
    <source>
        <dbReference type="EMBL" id="RGS34758.1"/>
    </source>
</evidence>
<name>A0A412ID05_9BACE</name>
<reference evidence="1 2" key="1">
    <citation type="submission" date="2018-08" db="EMBL/GenBank/DDBJ databases">
        <title>A genome reference for cultivated species of the human gut microbiota.</title>
        <authorList>
            <person name="Zou Y."/>
            <person name="Xue W."/>
            <person name="Luo G."/>
        </authorList>
    </citation>
    <scope>NUCLEOTIDE SEQUENCE [LARGE SCALE GENOMIC DNA]</scope>
    <source>
        <strain evidence="1 2">AF22-3AC</strain>
    </source>
</reference>
<sequence>MKALRSFVLLICVVTLNVYTYGQTNLLINDIYQTFTANMASMPQEKSYLHLDKPYYLTGDTIWLKGYLVDAVTHKEEAMSRFLYVELINRKNQLCQRKKIRKDENEGFRGYIALDEKMEEGEYYLRAYTNYMCNAGDEYFFSHNISIYSSQVPLCITTIRYLTDERNRQWGIVCFRRPNGTPFIGEKVTYMVRAKEKKNPICEGKTNAQGELKIELPTVTNRLLSVDITLYEADLKHKKTFYVPASYDYHVGFYPEGGDLIEGVMQKIAFKTESPNGISIPVEGIVVDERNDTITSFRTDYNGIGSFMLKSQEGKRYKAITTNLQQQEKIFNLPAPQKNKVALALRAGNNGLLYYQILTSSDTPEQSYVLMAHIRGKIELLQELPVGNKQGTLQIQSLPGGIAHFVLLDKQRIPLSERLLFIPQIDPKWQITQDKDRYARRSLVRLNLRLTDTDGNPLQGDFSISITDNYAVNQDSLSGDIRSALLLTSDLKGNVETPGYYFGSPNRQRQIRLDNLMLTHGWSRFQVNDLLQKDFTPKLDHYLEIGQALSGMVRTGTGKPLANATVGVSIPAMRYFRFCQTDKQGRFLVDKLAFFDGTSVMASVNKKNKLLYPTIELDPDLFPKPVNYHPYHVPVVQASKEFMDSVQSGFIIEDGVRVYRLPDVEINAKRTTMASFISRTMDEDELEQKDAQSALDLLLQYPGVYYVEGRAYLYSPYRPVRAVAVHPDKPFSPGGKMQGNTRSVVDPRIPFARIYLDGRLIVRPESLAQIKAEQISSISKMEPEVEDALGIDPASDEELEDMRRELGISGEEETEITGEEMDSYVVTSVSERQNEKVVNATLGQSSMMNNIGSYGGRIMFTSKTGNIPLPRESSLIATQTPLGCARYQEFYQPHYETDAQKSSLQPDNRVTIHWQANLKLDSQGQTNISFYTGDRVTPYTVIIEGITAQGIPCRYNYLLKK</sequence>